<dbReference type="STRING" id="316067.Geob_0802"/>
<dbReference type="EMBL" id="CP001390">
    <property type="protein sequence ID" value="ACM19164.1"/>
    <property type="molecule type" value="Genomic_DNA"/>
</dbReference>
<organism evidence="1 2">
    <name type="scientific">Geotalea daltonii (strain DSM 22248 / JCM 15807 / FRC-32)</name>
    <name type="common">Geobacter daltonii</name>
    <dbReference type="NCBI Taxonomy" id="316067"/>
    <lineage>
        <taxon>Bacteria</taxon>
        <taxon>Pseudomonadati</taxon>
        <taxon>Thermodesulfobacteriota</taxon>
        <taxon>Desulfuromonadia</taxon>
        <taxon>Geobacterales</taxon>
        <taxon>Geobacteraceae</taxon>
        <taxon>Geotalea</taxon>
    </lineage>
</organism>
<sequence>MTVDQQKLRDMISQPKTTFVAGALRREGNVFFIDGELPAKSSLEALFDSHCQSPAELFCIAFRNVSDFHCGEDLARLVKKNFSAHLLGRFRFPPSLPLMERAYAAGIDIIDIPLGVFDPDIARERALNREALLISLSNALTVFPRWSVVSTLDAGEEPASSTRAGIGHLLAADILPLVELVAPLADRSASEIGNLFEQLAGSWRSRKATIKPLQPLIDVTTPLAPLKSKGVLKGLFDKVYEQKLLAASDLRRSLRVRQVEQSFESAGL</sequence>
<reference evidence="1 2" key="1">
    <citation type="submission" date="2009-01" db="EMBL/GenBank/DDBJ databases">
        <title>Complete sequence of Geobacter sp. FRC-32.</title>
        <authorList>
            <consortium name="US DOE Joint Genome Institute"/>
            <person name="Lucas S."/>
            <person name="Copeland A."/>
            <person name="Lapidus A."/>
            <person name="Glavina del Rio T."/>
            <person name="Dalin E."/>
            <person name="Tice H."/>
            <person name="Bruce D."/>
            <person name="Goodwin L."/>
            <person name="Pitluck S."/>
            <person name="Saunders E."/>
            <person name="Brettin T."/>
            <person name="Detter J.C."/>
            <person name="Han C."/>
            <person name="Larimer F."/>
            <person name="Land M."/>
            <person name="Hauser L."/>
            <person name="Kyrpides N."/>
            <person name="Ovchinnikova G."/>
            <person name="Kostka J."/>
            <person name="Richardson P."/>
        </authorList>
    </citation>
    <scope>NUCLEOTIDE SEQUENCE [LARGE SCALE GENOMIC DNA]</scope>
    <source>
        <strain evidence="2">DSM 22248 / JCM 15807 / FRC-32</strain>
    </source>
</reference>
<dbReference type="Proteomes" id="UP000007721">
    <property type="component" value="Chromosome"/>
</dbReference>
<evidence type="ECO:0000313" key="1">
    <source>
        <dbReference type="EMBL" id="ACM19164.1"/>
    </source>
</evidence>
<keyword evidence="2" id="KW-1185">Reference proteome</keyword>
<dbReference type="eggNOG" id="ENOG502ZNMP">
    <property type="taxonomic scope" value="Bacteria"/>
</dbReference>
<gene>
    <name evidence="1" type="ordered locus">Geob_0802</name>
</gene>
<proteinExistence type="predicted"/>
<name>B9M194_GEODF</name>
<dbReference type="AlphaFoldDB" id="B9M194"/>
<dbReference type="OrthoDB" id="5394622at2"/>
<dbReference type="KEGG" id="geo:Geob_0802"/>
<protein>
    <submittedName>
        <fullName evidence="1">Uncharacterized protein</fullName>
    </submittedName>
</protein>
<evidence type="ECO:0000313" key="2">
    <source>
        <dbReference type="Proteomes" id="UP000007721"/>
    </source>
</evidence>
<accession>B9M194</accession>
<dbReference type="HOGENOM" id="CLU_1076708_0_0_7"/>